<accession>A0A017S2D9</accession>
<dbReference type="PANTHER" id="PTHR24096">
    <property type="entry name" value="LONG-CHAIN-FATTY-ACID--COA LIGASE"/>
    <property type="match status" value="1"/>
</dbReference>
<name>A0A017S2D9_ASPRC</name>
<dbReference type="Pfam" id="PF13193">
    <property type="entry name" value="AMP-binding_C"/>
    <property type="match status" value="1"/>
</dbReference>
<dbReference type="InterPro" id="IPR000873">
    <property type="entry name" value="AMP-dep_synth/lig_dom"/>
</dbReference>
<gene>
    <name evidence="4" type="ORF">EURHEDRAFT_533977</name>
</gene>
<evidence type="ECO:0000256" key="1">
    <source>
        <dbReference type="ARBA" id="ARBA00006432"/>
    </source>
</evidence>
<organism evidence="4 5">
    <name type="scientific">Aspergillus ruber (strain CBS 135680)</name>
    <dbReference type="NCBI Taxonomy" id="1388766"/>
    <lineage>
        <taxon>Eukaryota</taxon>
        <taxon>Fungi</taxon>
        <taxon>Dikarya</taxon>
        <taxon>Ascomycota</taxon>
        <taxon>Pezizomycotina</taxon>
        <taxon>Eurotiomycetes</taxon>
        <taxon>Eurotiomycetidae</taxon>
        <taxon>Eurotiales</taxon>
        <taxon>Aspergillaceae</taxon>
        <taxon>Aspergillus</taxon>
        <taxon>Aspergillus subgen. Aspergillus</taxon>
    </lineage>
</organism>
<dbReference type="CDD" id="cd05911">
    <property type="entry name" value="Firefly_Luc_like"/>
    <property type="match status" value="1"/>
</dbReference>
<sequence length="549" mass="60944">MIFEPAERLHIPTKDLLSYIFDDPKYDQDEPIYRDPGNPSRSISCNQARKLIRQLVAGLQAWGVRKGDCVAIHAFNDIYYSILVLAIVGAGGIFTGTNPSYTPMELEHHIRASEAKFLISEPEIVGSLKAAASGVGIPENNILIFNALGQDVPSGFRSWEELFKAGETDWVRFDDLKTTRETTAARLFSSGTTGLPKAVTITHYNMAAQHELVFETHPRPYRVCKVVPTPVFHAAAAPSTHFSTLKAGYITYVMRRFNLNDFLEAVEKYGVTDLTMVPPIAVGILMNPHARKRPFLKKVKMAGCGAAPLGRDVQARFHELMDKEAPLTQVWGMTETSCIAMSFRYPEHDETGSVGRLIPNLEAKLIDVEGNNISAYNTRGELCVRGPTVTPGYFNNPEANASSFDADGWYKTGDIAYCDEATGKWYIVDRQKELIKVRGFQVAPAELESVLLLHPQIVDAAVIGISFAGSDEEWPRAYIVKRPTEEGQKLTAEDVQTYMKERLAKYKSLTGGVVFVEGVPKNASGKILKKVLKEISKREIEVGMIKPRL</sequence>
<evidence type="ECO:0000313" key="5">
    <source>
        <dbReference type="Proteomes" id="UP000019804"/>
    </source>
</evidence>
<dbReference type="InterPro" id="IPR045851">
    <property type="entry name" value="AMP-bd_C_sf"/>
</dbReference>
<evidence type="ECO:0000259" key="3">
    <source>
        <dbReference type="Pfam" id="PF13193"/>
    </source>
</evidence>
<evidence type="ECO:0000313" key="4">
    <source>
        <dbReference type="EMBL" id="EYE90991.1"/>
    </source>
</evidence>
<protein>
    <submittedName>
        <fullName evidence="4">Acetyl-CoA synthetase-like protein</fullName>
    </submittedName>
</protein>
<dbReference type="GeneID" id="63702394"/>
<keyword evidence="5" id="KW-1185">Reference proteome</keyword>
<dbReference type="Gene3D" id="3.40.50.12780">
    <property type="entry name" value="N-terminal domain of ligase-like"/>
    <property type="match status" value="1"/>
</dbReference>
<dbReference type="InterPro" id="IPR025110">
    <property type="entry name" value="AMP-bd_C"/>
</dbReference>
<dbReference type="GO" id="GO:0016405">
    <property type="term" value="F:CoA-ligase activity"/>
    <property type="evidence" value="ECO:0007669"/>
    <property type="project" value="TreeGrafter"/>
</dbReference>
<dbReference type="RefSeq" id="XP_040634681.1">
    <property type="nucleotide sequence ID" value="XM_040787270.1"/>
</dbReference>
<feature type="domain" description="AMP-binding enzyme C-terminal" evidence="3">
    <location>
        <begin position="446"/>
        <end position="526"/>
    </location>
</feature>
<dbReference type="EMBL" id="KK088450">
    <property type="protein sequence ID" value="EYE90991.1"/>
    <property type="molecule type" value="Genomic_DNA"/>
</dbReference>
<dbReference type="PANTHER" id="PTHR24096:SF265">
    <property type="entry name" value="ENZYME, PUTATIVE (AFU_ORTHOLOGUE AFUA_5G14270)-RELATED"/>
    <property type="match status" value="1"/>
</dbReference>
<evidence type="ECO:0000259" key="2">
    <source>
        <dbReference type="Pfam" id="PF00501"/>
    </source>
</evidence>
<dbReference type="Gene3D" id="3.30.300.30">
    <property type="match status" value="1"/>
</dbReference>
<dbReference type="AlphaFoldDB" id="A0A017S2D9"/>
<dbReference type="HOGENOM" id="CLU_000022_59_2_1"/>
<dbReference type="Proteomes" id="UP000019804">
    <property type="component" value="Unassembled WGS sequence"/>
</dbReference>
<dbReference type="STRING" id="1388766.A0A017S2D9"/>
<dbReference type="OrthoDB" id="6509636at2759"/>
<comment type="similarity">
    <text evidence="1">Belongs to the ATP-dependent AMP-binding enzyme family.</text>
</comment>
<reference evidence="5" key="1">
    <citation type="journal article" date="2014" name="Nat. Commun.">
        <title>Genomic adaptations of the halophilic Dead Sea filamentous fungus Eurotium rubrum.</title>
        <authorList>
            <person name="Kis-Papo T."/>
            <person name="Weig A.R."/>
            <person name="Riley R."/>
            <person name="Persoh D."/>
            <person name="Salamov A."/>
            <person name="Sun H."/>
            <person name="Lipzen A."/>
            <person name="Wasser S.P."/>
            <person name="Rambold G."/>
            <person name="Grigoriev I.V."/>
            <person name="Nevo E."/>
        </authorList>
    </citation>
    <scope>NUCLEOTIDE SEQUENCE [LARGE SCALE GENOMIC DNA]</scope>
    <source>
        <strain evidence="5">CBS 135680</strain>
    </source>
</reference>
<dbReference type="SUPFAM" id="SSF56801">
    <property type="entry name" value="Acetyl-CoA synthetase-like"/>
    <property type="match status" value="1"/>
</dbReference>
<proteinExistence type="inferred from homology"/>
<dbReference type="FunFam" id="3.30.300.30:FF:000007">
    <property type="entry name" value="4-coumarate--CoA ligase 2"/>
    <property type="match status" value="1"/>
</dbReference>
<dbReference type="GO" id="GO:0019748">
    <property type="term" value="P:secondary metabolic process"/>
    <property type="evidence" value="ECO:0007669"/>
    <property type="project" value="TreeGrafter"/>
</dbReference>
<feature type="domain" description="AMP-dependent synthetase/ligase" evidence="2">
    <location>
        <begin position="29"/>
        <end position="394"/>
    </location>
</feature>
<dbReference type="Pfam" id="PF00501">
    <property type="entry name" value="AMP-binding"/>
    <property type="match status" value="1"/>
</dbReference>
<dbReference type="InterPro" id="IPR042099">
    <property type="entry name" value="ANL_N_sf"/>
</dbReference>